<gene>
    <name evidence="1" type="ORF">INP52_00170</name>
</gene>
<dbReference type="SUPFAM" id="SSF47598">
    <property type="entry name" value="Ribbon-helix-helix"/>
    <property type="match status" value="1"/>
</dbReference>
<organism evidence="1 2">
    <name type="scientific">Thermophilibacter immobilis</name>
    <dbReference type="NCBI Taxonomy" id="2779519"/>
    <lineage>
        <taxon>Bacteria</taxon>
        <taxon>Bacillati</taxon>
        <taxon>Actinomycetota</taxon>
        <taxon>Coriobacteriia</taxon>
        <taxon>Coriobacteriales</taxon>
        <taxon>Atopobiaceae</taxon>
        <taxon>Thermophilibacter</taxon>
    </lineage>
</organism>
<evidence type="ECO:0000313" key="2">
    <source>
        <dbReference type="Proteomes" id="UP000593735"/>
    </source>
</evidence>
<dbReference type="EMBL" id="CP063767">
    <property type="protein sequence ID" value="QOY60681.1"/>
    <property type="molecule type" value="Genomic_DNA"/>
</dbReference>
<evidence type="ECO:0000313" key="1">
    <source>
        <dbReference type="EMBL" id="QOY60681.1"/>
    </source>
</evidence>
<dbReference type="KEGG" id="tio:INP52_00170"/>
<dbReference type="AlphaFoldDB" id="A0A7S7M8F8"/>
<dbReference type="InterPro" id="IPR010985">
    <property type="entry name" value="Ribbon_hlx_hlx"/>
</dbReference>
<accession>A0A7S7M8F8</accession>
<dbReference type="Proteomes" id="UP000593735">
    <property type="component" value="Chromosome"/>
</dbReference>
<protein>
    <recommendedName>
        <fullName evidence="3">CopG family transcriptional regulator</fullName>
    </recommendedName>
</protein>
<evidence type="ECO:0008006" key="3">
    <source>
        <dbReference type="Google" id="ProtNLM"/>
    </source>
</evidence>
<name>A0A7S7M8F8_9ACTN</name>
<sequence>MMPSVHVKKVDVDMSQNVVDALDEQAKHMGGTRRSLIKIWLWEPLREEQERDGRLISPREDGDRA</sequence>
<dbReference type="RefSeq" id="WP_194371361.1">
    <property type="nucleotide sequence ID" value="NZ_CP063767.1"/>
</dbReference>
<keyword evidence="2" id="KW-1185">Reference proteome</keyword>
<reference evidence="1 2" key="1">
    <citation type="submission" date="2020-10" db="EMBL/GenBank/DDBJ databases">
        <title>Olsenella immobilis sp.nov., isolated from the mud in a fermentation cellar used for the production of Chinese strong-flavoured liquor.</title>
        <authorList>
            <person name="Lu L."/>
        </authorList>
    </citation>
    <scope>NUCLEOTIDE SEQUENCE [LARGE SCALE GENOMIC DNA]</scope>
    <source>
        <strain evidence="1 2">LZLJ-2</strain>
    </source>
</reference>
<dbReference type="GO" id="GO:0006355">
    <property type="term" value="P:regulation of DNA-templated transcription"/>
    <property type="evidence" value="ECO:0007669"/>
    <property type="project" value="InterPro"/>
</dbReference>
<proteinExistence type="predicted"/>